<gene>
    <name evidence="1" type="ORF">EVAR_75922_1</name>
</gene>
<accession>A0A4C1UWQ2</accession>
<name>A0A4C1UWQ2_EUMVA</name>
<organism evidence="1 2">
    <name type="scientific">Eumeta variegata</name>
    <name type="common">Bagworm moth</name>
    <name type="synonym">Eumeta japonica</name>
    <dbReference type="NCBI Taxonomy" id="151549"/>
    <lineage>
        <taxon>Eukaryota</taxon>
        <taxon>Metazoa</taxon>
        <taxon>Ecdysozoa</taxon>
        <taxon>Arthropoda</taxon>
        <taxon>Hexapoda</taxon>
        <taxon>Insecta</taxon>
        <taxon>Pterygota</taxon>
        <taxon>Neoptera</taxon>
        <taxon>Endopterygota</taxon>
        <taxon>Lepidoptera</taxon>
        <taxon>Glossata</taxon>
        <taxon>Ditrysia</taxon>
        <taxon>Tineoidea</taxon>
        <taxon>Psychidae</taxon>
        <taxon>Oiketicinae</taxon>
        <taxon>Eumeta</taxon>
    </lineage>
</organism>
<reference evidence="1 2" key="1">
    <citation type="journal article" date="2019" name="Commun. Biol.">
        <title>The bagworm genome reveals a unique fibroin gene that provides high tensile strength.</title>
        <authorList>
            <person name="Kono N."/>
            <person name="Nakamura H."/>
            <person name="Ohtoshi R."/>
            <person name="Tomita M."/>
            <person name="Numata K."/>
            <person name="Arakawa K."/>
        </authorList>
    </citation>
    <scope>NUCLEOTIDE SEQUENCE [LARGE SCALE GENOMIC DNA]</scope>
</reference>
<proteinExistence type="predicted"/>
<dbReference type="EMBL" id="BGZK01000236">
    <property type="protein sequence ID" value="GBP30699.1"/>
    <property type="molecule type" value="Genomic_DNA"/>
</dbReference>
<evidence type="ECO:0000313" key="1">
    <source>
        <dbReference type="EMBL" id="GBP30699.1"/>
    </source>
</evidence>
<keyword evidence="2" id="KW-1185">Reference proteome</keyword>
<sequence length="92" mass="10297">MVENHRGSITQNVRDLELSRAGDRSKCKFEVSQDVTPHTHSHRTAHNYAAIQGSIEFRGRAVDTPRAIMRRLLRACVTPIGRACTMQTAVIP</sequence>
<dbReference type="Proteomes" id="UP000299102">
    <property type="component" value="Unassembled WGS sequence"/>
</dbReference>
<comment type="caution">
    <text evidence="1">The sequence shown here is derived from an EMBL/GenBank/DDBJ whole genome shotgun (WGS) entry which is preliminary data.</text>
</comment>
<evidence type="ECO:0000313" key="2">
    <source>
        <dbReference type="Proteomes" id="UP000299102"/>
    </source>
</evidence>
<protein>
    <submittedName>
        <fullName evidence="1">Uncharacterized protein</fullName>
    </submittedName>
</protein>
<dbReference type="AlphaFoldDB" id="A0A4C1UWQ2"/>